<keyword evidence="2" id="KW-1185">Reference proteome</keyword>
<sequence>MSNTWSDGLKEATRKAFQDCRPISEEGCLHMKNNNGSFGTMRSVDLLDEKWLIKDKKAGAEYFFATIDALIAGGWAID</sequence>
<reference evidence="1 2" key="1">
    <citation type="journal article" date="2013" name="Genome Announc.">
        <title>Draft Genome Sequence of the Methanotrophic Gammaproteobacterium Methyloglobulus morosus DSM 22980 Strain KoM1.</title>
        <authorList>
            <person name="Poehlein A."/>
            <person name="Deutzmann J.S."/>
            <person name="Daniel R."/>
            <person name="Simeonova D.D."/>
        </authorList>
    </citation>
    <scope>NUCLEOTIDE SEQUENCE [LARGE SCALE GENOMIC DNA]</scope>
    <source>
        <strain evidence="1 2">KoM1</strain>
    </source>
</reference>
<organism evidence="1 2">
    <name type="scientific">Methyloglobulus morosus KoM1</name>
    <dbReference type="NCBI Taxonomy" id="1116472"/>
    <lineage>
        <taxon>Bacteria</taxon>
        <taxon>Pseudomonadati</taxon>
        <taxon>Pseudomonadota</taxon>
        <taxon>Gammaproteobacteria</taxon>
        <taxon>Methylococcales</taxon>
        <taxon>Methylococcaceae</taxon>
        <taxon>Methyloglobulus</taxon>
    </lineage>
</organism>
<proteinExistence type="predicted"/>
<evidence type="ECO:0000313" key="1">
    <source>
        <dbReference type="EMBL" id="ESS72820.1"/>
    </source>
</evidence>
<accession>V5BHN6</accession>
<name>V5BHN6_9GAMM</name>
<dbReference type="AlphaFoldDB" id="V5BHN6"/>
<dbReference type="STRING" id="1116472.MGMO_45c00520"/>
<dbReference type="Proteomes" id="UP000017842">
    <property type="component" value="Unassembled WGS sequence"/>
</dbReference>
<dbReference type="RefSeq" id="WP_023494193.1">
    <property type="nucleotide sequence ID" value="NZ_AYLO01000044.1"/>
</dbReference>
<protein>
    <submittedName>
        <fullName evidence="1">Uncharacterized protein</fullName>
    </submittedName>
</protein>
<gene>
    <name evidence="1" type="ORF">MGMO_45c00520</name>
</gene>
<dbReference type="EMBL" id="AYLO01000044">
    <property type="protein sequence ID" value="ESS72820.1"/>
    <property type="molecule type" value="Genomic_DNA"/>
</dbReference>
<comment type="caution">
    <text evidence="1">The sequence shown here is derived from an EMBL/GenBank/DDBJ whole genome shotgun (WGS) entry which is preliminary data.</text>
</comment>
<evidence type="ECO:0000313" key="2">
    <source>
        <dbReference type="Proteomes" id="UP000017842"/>
    </source>
</evidence>